<accession>A0A151AU27</accession>
<dbReference type="AlphaFoldDB" id="A0A151AU27"/>
<evidence type="ECO:0000313" key="1">
    <source>
        <dbReference type="EMBL" id="KYH31138.1"/>
    </source>
</evidence>
<comment type="caution">
    <text evidence="1">The sequence shown here is derived from an EMBL/GenBank/DDBJ whole genome shotgun (WGS) entry which is preliminary data.</text>
</comment>
<name>A0A151AU27_9FIRM</name>
<organism evidence="1 2">
    <name type="scientific">Moorella mulderi DSM 14980</name>
    <dbReference type="NCBI Taxonomy" id="1122241"/>
    <lineage>
        <taxon>Bacteria</taxon>
        <taxon>Bacillati</taxon>
        <taxon>Bacillota</taxon>
        <taxon>Clostridia</taxon>
        <taxon>Neomoorellales</taxon>
        <taxon>Neomoorellaceae</taxon>
        <taxon>Neomoorella</taxon>
    </lineage>
</organism>
<proteinExistence type="predicted"/>
<dbReference type="Proteomes" id="UP000075670">
    <property type="component" value="Unassembled WGS sequence"/>
</dbReference>
<dbReference type="PATRIC" id="fig|1122241.3.peg.2838"/>
<dbReference type="EMBL" id="LTBC01000015">
    <property type="protein sequence ID" value="KYH31138.1"/>
    <property type="molecule type" value="Genomic_DNA"/>
</dbReference>
<protein>
    <submittedName>
        <fullName evidence="1">Uncharacterized protein</fullName>
    </submittedName>
</protein>
<dbReference type="OrthoDB" id="1600472at2"/>
<evidence type="ECO:0000313" key="2">
    <source>
        <dbReference type="Proteomes" id="UP000075670"/>
    </source>
</evidence>
<gene>
    <name evidence="1" type="ORF">MOMUL_26710</name>
</gene>
<sequence length="90" mass="10687">MFKRFKELCKIEPKLWKLYQEAKSYKPTPDFCANRVWYCRGGLKERLLPLVGWLASNPALRTEEAYDTAYDVIYNALPDCQHKEENAYCF</sequence>
<reference evidence="1 2" key="1">
    <citation type="submission" date="2016-02" db="EMBL/GenBank/DDBJ databases">
        <title>Genome sequence of Moorella mulderi DSM 14980.</title>
        <authorList>
            <person name="Poehlein A."/>
            <person name="Daniel R."/>
        </authorList>
    </citation>
    <scope>NUCLEOTIDE SEQUENCE [LARGE SCALE GENOMIC DNA]</scope>
    <source>
        <strain evidence="1 2">DSM 14980</strain>
    </source>
</reference>
<dbReference type="RefSeq" id="WP_062285488.1">
    <property type="nucleotide sequence ID" value="NZ_LTBC01000015.1"/>
</dbReference>
<keyword evidence="2" id="KW-1185">Reference proteome</keyword>